<dbReference type="eggNOG" id="COG1028">
    <property type="taxonomic scope" value="Bacteria"/>
</dbReference>
<evidence type="ECO:0000313" key="3">
    <source>
        <dbReference type="EMBL" id="AFX98839.1"/>
    </source>
</evidence>
<keyword evidence="2" id="KW-0560">Oxidoreductase</keyword>
<dbReference type="PATRIC" id="fig|1193729.4.peg.357"/>
<sequence length="250" mass="27462">MANYIDQLLPKTALVTGSSRRVGKAIAMALASKGWNIAVHYDNSADEAEATVRNLRNLGVNAEPIRANLADTSQLKALILQCEIALGPIGLLVNNASIFEQDSLVTVTRASWDRHMIPNLWAPIFLMQDFATRLPKKNEGVIINIIDQKVWNLNDKFLSYTLSKVGLWAATRILALELAPRIRVNGIGPGPILPNIHQDKEEFDRQSQATPLQHNPTPDEVADAVIFLVSAHSVTGQMIAVDSGQHLVCY</sequence>
<dbReference type="PRINTS" id="PR00080">
    <property type="entry name" value="SDRFAMILY"/>
</dbReference>
<dbReference type="EMBL" id="CP003539">
    <property type="protein sequence ID" value="AFX98839.1"/>
    <property type="molecule type" value="Genomic_DNA"/>
</dbReference>
<keyword evidence="4" id="KW-1185">Reference proteome</keyword>
<dbReference type="OrthoDB" id="9786360at2"/>
<dbReference type="KEGG" id="thal:A1OE_651"/>
<dbReference type="AlphaFoldDB" id="K7YQL4"/>
<accession>K7YQL4</accession>
<evidence type="ECO:0000256" key="1">
    <source>
        <dbReference type="ARBA" id="ARBA00006484"/>
    </source>
</evidence>
<dbReference type="InterPro" id="IPR002347">
    <property type="entry name" value="SDR_fam"/>
</dbReference>
<dbReference type="Pfam" id="PF13561">
    <property type="entry name" value="adh_short_C2"/>
    <property type="match status" value="1"/>
</dbReference>
<reference evidence="3 4" key="1">
    <citation type="journal article" date="2012" name="Proc. Natl. Acad. Sci. U.S.A.">
        <title>Genome streamlining and chemical defense in a coral reef symbiosis.</title>
        <authorList>
            <person name="Kwan J.C."/>
            <person name="Donia M.S."/>
            <person name="Han A.W."/>
            <person name="Hirose E."/>
            <person name="Haygood M.G."/>
            <person name="Schmidt E.W."/>
        </authorList>
    </citation>
    <scope>NUCLEOTIDE SEQUENCE [LARGE SCALE GENOMIC DNA]</scope>
    <source>
        <strain evidence="3 4">L2</strain>
    </source>
</reference>
<organism evidence="3 4">
    <name type="scientific">Candidatus Endolissoclinum faulkneri L2</name>
    <dbReference type="NCBI Taxonomy" id="1193729"/>
    <lineage>
        <taxon>Bacteria</taxon>
        <taxon>Pseudomonadati</taxon>
        <taxon>Pseudomonadota</taxon>
        <taxon>Alphaproteobacteria</taxon>
        <taxon>Rhodospirillales</taxon>
        <taxon>Rhodospirillaceae</taxon>
        <taxon>Candidatus Endolissoclinum</taxon>
    </lineage>
</organism>
<proteinExistence type="inferred from homology"/>
<dbReference type="InterPro" id="IPR036291">
    <property type="entry name" value="NAD(P)-bd_dom_sf"/>
</dbReference>
<evidence type="ECO:0000313" key="4">
    <source>
        <dbReference type="Proteomes" id="UP000010077"/>
    </source>
</evidence>
<protein>
    <submittedName>
        <fullName evidence="3">Short chain dehydrogenase family protein</fullName>
    </submittedName>
</protein>
<dbReference type="GO" id="GO:0016491">
    <property type="term" value="F:oxidoreductase activity"/>
    <property type="evidence" value="ECO:0007669"/>
    <property type="project" value="UniProtKB-KW"/>
</dbReference>
<comment type="similarity">
    <text evidence="1">Belongs to the short-chain dehydrogenases/reductases (SDR) family.</text>
</comment>
<dbReference type="PANTHER" id="PTHR43639:SF1">
    <property type="entry name" value="SHORT-CHAIN DEHYDROGENASE_REDUCTASE FAMILY PROTEIN"/>
    <property type="match status" value="1"/>
</dbReference>
<dbReference type="RefSeq" id="WP_015088337.1">
    <property type="nucleotide sequence ID" value="NC_019566.1"/>
</dbReference>
<dbReference type="SUPFAM" id="SSF51735">
    <property type="entry name" value="NAD(P)-binding Rossmann-fold domains"/>
    <property type="match status" value="1"/>
</dbReference>
<dbReference type="PANTHER" id="PTHR43639">
    <property type="entry name" value="OXIDOREDUCTASE, SHORT-CHAIN DEHYDROGENASE/REDUCTASE FAMILY (AFU_ORTHOLOGUE AFUA_5G02870)"/>
    <property type="match status" value="1"/>
</dbReference>
<dbReference type="Gene3D" id="3.40.50.720">
    <property type="entry name" value="NAD(P)-binding Rossmann-like Domain"/>
    <property type="match status" value="1"/>
</dbReference>
<gene>
    <name evidence="3" type="ORF">A1OE_651</name>
</gene>
<dbReference type="PRINTS" id="PR00081">
    <property type="entry name" value="GDHRDH"/>
</dbReference>
<dbReference type="STRING" id="1193729.A1OE_651"/>
<evidence type="ECO:0000256" key="2">
    <source>
        <dbReference type="ARBA" id="ARBA00023002"/>
    </source>
</evidence>
<name>K7YQL4_9PROT</name>
<dbReference type="HOGENOM" id="CLU_010194_1_3_5"/>
<dbReference type="NCBIfam" id="NF006597">
    <property type="entry name" value="PRK09134.1"/>
    <property type="match status" value="1"/>
</dbReference>
<dbReference type="Proteomes" id="UP000010077">
    <property type="component" value="Chromosome"/>
</dbReference>